<keyword evidence="3 5" id="KW-1133">Transmembrane helix</keyword>
<dbReference type="AlphaFoldDB" id="A0AA39XSB9"/>
<accession>A0AA39XSB9</accession>
<keyword evidence="2 5" id="KW-0812">Transmembrane</keyword>
<evidence type="ECO:0000259" key="6">
    <source>
        <dbReference type="Pfam" id="PF01284"/>
    </source>
</evidence>
<feature type="transmembrane region" description="Helical" evidence="5">
    <location>
        <begin position="124"/>
        <end position="143"/>
    </location>
</feature>
<evidence type="ECO:0000313" key="7">
    <source>
        <dbReference type="EMBL" id="KAK0639328.1"/>
    </source>
</evidence>
<dbReference type="InterPro" id="IPR008253">
    <property type="entry name" value="Marvel"/>
</dbReference>
<evidence type="ECO:0000313" key="8">
    <source>
        <dbReference type="Proteomes" id="UP001174936"/>
    </source>
</evidence>
<proteinExistence type="predicted"/>
<keyword evidence="8" id="KW-1185">Reference proteome</keyword>
<sequence length="168" mass="18228">MAAANFLKKISVPTPVLRAIQGVFSVVVLALSGYVAHWYNTDTLTSSPTQVNIMIFAGILSIISLILLEGVPRIFPRFAHPWEFLFLEFTNVVFWVGSGMSLSVFLSRLLFCRGSVCAAAQADAVFAFALMGAWLSTFIPLAMDTFKGVGRRSAPKMSGAKDGMKEVA</sequence>
<comment type="caution">
    <text evidence="7">The sequence shown here is derived from an EMBL/GenBank/DDBJ whole genome shotgun (WGS) entry which is preliminary data.</text>
</comment>
<gene>
    <name evidence="7" type="ORF">B0T16DRAFT_242138</name>
</gene>
<feature type="transmembrane region" description="Helical" evidence="5">
    <location>
        <begin position="92"/>
        <end position="112"/>
    </location>
</feature>
<name>A0AA39XSB9_9PEZI</name>
<feature type="domain" description="MARVEL" evidence="6">
    <location>
        <begin position="13"/>
        <end position="138"/>
    </location>
</feature>
<reference evidence="7" key="1">
    <citation type="submission" date="2023-06" db="EMBL/GenBank/DDBJ databases">
        <title>Genome-scale phylogeny and comparative genomics of the fungal order Sordariales.</title>
        <authorList>
            <consortium name="Lawrence Berkeley National Laboratory"/>
            <person name="Hensen N."/>
            <person name="Bonometti L."/>
            <person name="Westerberg I."/>
            <person name="Brannstrom I.O."/>
            <person name="Guillou S."/>
            <person name="Cros-Aarteil S."/>
            <person name="Calhoun S."/>
            <person name="Haridas S."/>
            <person name="Kuo A."/>
            <person name="Mondo S."/>
            <person name="Pangilinan J."/>
            <person name="Riley R."/>
            <person name="Labutti K."/>
            <person name="Andreopoulos B."/>
            <person name="Lipzen A."/>
            <person name="Chen C."/>
            <person name="Yanf M."/>
            <person name="Daum C."/>
            <person name="Ng V."/>
            <person name="Clum A."/>
            <person name="Steindorff A."/>
            <person name="Ohm R."/>
            <person name="Martin F."/>
            <person name="Silar P."/>
            <person name="Natvig D."/>
            <person name="Lalanne C."/>
            <person name="Gautier V."/>
            <person name="Ament-Velasquez S.L."/>
            <person name="Kruys A."/>
            <person name="Hutchinson M.I."/>
            <person name="Powell A.J."/>
            <person name="Barry K."/>
            <person name="Miller A.N."/>
            <person name="Grigoriev I.V."/>
            <person name="Debuchy R."/>
            <person name="Gladieux P."/>
            <person name="Thoren M.H."/>
            <person name="Johannesson H."/>
        </authorList>
    </citation>
    <scope>NUCLEOTIDE SEQUENCE</scope>
    <source>
        <strain evidence="7">SMH2532-1</strain>
    </source>
</reference>
<dbReference type="GO" id="GO:0016020">
    <property type="term" value="C:membrane"/>
    <property type="evidence" value="ECO:0007669"/>
    <property type="project" value="UniProtKB-SubCell"/>
</dbReference>
<dbReference type="Pfam" id="PF01284">
    <property type="entry name" value="MARVEL"/>
    <property type="match status" value="1"/>
</dbReference>
<protein>
    <recommendedName>
        <fullName evidence="6">MARVEL domain-containing protein</fullName>
    </recommendedName>
</protein>
<feature type="transmembrane region" description="Helical" evidence="5">
    <location>
        <begin position="51"/>
        <end position="72"/>
    </location>
</feature>
<comment type="subcellular location">
    <subcellularLocation>
        <location evidence="1">Membrane</location>
        <topology evidence="1">Multi-pass membrane protein</topology>
    </subcellularLocation>
</comment>
<evidence type="ECO:0000256" key="1">
    <source>
        <dbReference type="ARBA" id="ARBA00004141"/>
    </source>
</evidence>
<dbReference type="Proteomes" id="UP001174936">
    <property type="component" value="Unassembled WGS sequence"/>
</dbReference>
<evidence type="ECO:0000256" key="2">
    <source>
        <dbReference type="ARBA" id="ARBA00022692"/>
    </source>
</evidence>
<evidence type="ECO:0000256" key="3">
    <source>
        <dbReference type="ARBA" id="ARBA00022989"/>
    </source>
</evidence>
<dbReference type="PANTHER" id="PTHR37451:SF5">
    <property type="entry name" value="MARVEL DOMAIN-CONTAINING PROTEIN"/>
    <property type="match status" value="1"/>
</dbReference>
<evidence type="ECO:0000256" key="5">
    <source>
        <dbReference type="SAM" id="Phobius"/>
    </source>
</evidence>
<organism evidence="7 8">
    <name type="scientific">Cercophora newfieldiana</name>
    <dbReference type="NCBI Taxonomy" id="92897"/>
    <lineage>
        <taxon>Eukaryota</taxon>
        <taxon>Fungi</taxon>
        <taxon>Dikarya</taxon>
        <taxon>Ascomycota</taxon>
        <taxon>Pezizomycotina</taxon>
        <taxon>Sordariomycetes</taxon>
        <taxon>Sordariomycetidae</taxon>
        <taxon>Sordariales</taxon>
        <taxon>Lasiosphaeriaceae</taxon>
        <taxon>Cercophora</taxon>
    </lineage>
</organism>
<evidence type="ECO:0000256" key="4">
    <source>
        <dbReference type="ARBA" id="ARBA00023136"/>
    </source>
</evidence>
<dbReference type="PANTHER" id="PTHR37451">
    <property type="entry name" value="MARVEL DOMAIN"/>
    <property type="match status" value="1"/>
</dbReference>
<keyword evidence="4 5" id="KW-0472">Membrane</keyword>
<feature type="transmembrane region" description="Helical" evidence="5">
    <location>
        <begin position="20"/>
        <end position="39"/>
    </location>
</feature>
<dbReference type="EMBL" id="JAULSV010000007">
    <property type="protein sequence ID" value="KAK0639328.1"/>
    <property type="molecule type" value="Genomic_DNA"/>
</dbReference>